<evidence type="ECO:0000313" key="2">
    <source>
        <dbReference type="EMBL" id="PMC61909.1"/>
    </source>
</evidence>
<gene>
    <name evidence="2" type="ORF">CJ204_08720</name>
</gene>
<evidence type="ECO:0000259" key="1">
    <source>
        <dbReference type="PROSITE" id="PS50846"/>
    </source>
</evidence>
<dbReference type="EMBL" id="PNHF01000019">
    <property type="protein sequence ID" value="PMC61909.1"/>
    <property type="molecule type" value="Genomic_DNA"/>
</dbReference>
<dbReference type="RefSeq" id="WP_102213528.1">
    <property type="nucleotide sequence ID" value="NZ_PNHF01000019.1"/>
</dbReference>
<comment type="caution">
    <text evidence="2">The sequence shown here is derived from an EMBL/GenBank/DDBJ whole genome shotgun (WGS) entry which is preliminary data.</text>
</comment>
<dbReference type="CDD" id="cd00371">
    <property type="entry name" value="HMA"/>
    <property type="match status" value="1"/>
</dbReference>
<proteinExistence type="predicted"/>
<accession>A0A2N6SXW3</accession>
<reference evidence="2 3" key="1">
    <citation type="submission" date="2017-09" db="EMBL/GenBank/DDBJ databases">
        <title>Bacterial strain isolated from the female urinary microbiota.</title>
        <authorList>
            <person name="Thomas-White K."/>
            <person name="Kumar N."/>
            <person name="Forster S."/>
            <person name="Putonti C."/>
            <person name="Lawley T."/>
            <person name="Wolfe A.J."/>
        </authorList>
    </citation>
    <scope>NUCLEOTIDE SEQUENCE [LARGE SCALE GENOMIC DNA]</scope>
    <source>
        <strain evidence="2 3">UMB0908</strain>
    </source>
</reference>
<feature type="domain" description="HMA" evidence="1">
    <location>
        <begin position="3"/>
        <end position="68"/>
    </location>
</feature>
<dbReference type="AlphaFoldDB" id="A0A2N6SXW3"/>
<dbReference type="GO" id="GO:0046872">
    <property type="term" value="F:metal ion binding"/>
    <property type="evidence" value="ECO:0007669"/>
    <property type="project" value="InterPro"/>
</dbReference>
<dbReference type="Proteomes" id="UP000235363">
    <property type="component" value="Unassembled WGS sequence"/>
</dbReference>
<dbReference type="InterPro" id="IPR036163">
    <property type="entry name" value="HMA_dom_sf"/>
</dbReference>
<dbReference type="Gene3D" id="3.30.70.100">
    <property type="match status" value="1"/>
</dbReference>
<dbReference type="STRING" id="1725.WU86_03995"/>
<evidence type="ECO:0000313" key="3">
    <source>
        <dbReference type="Proteomes" id="UP000235363"/>
    </source>
</evidence>
<sequence length="72" mass="7480">MSIKTNYTVTGMTCGHCEASVKEEVSEVSGVTAVEVDRANDAMTVVSDESIDQAKVIAAVEEAGYEARPAGA</sequence>
<organism evidence="2 3">
    <name type="scientific">Corynebacterium xerosis</name>
    <dbReference type="NCBI Taxonomy" id="1725"/>
    <lineage>
        <taxon>Bacteria</taxon>
        <taxon>Bacillati</taxon>
        <taxon>Actinomycetota</taxon>
        <taxon>Actinomycetes</taxon>
        <taxon>Mycobacteriales</taxon>
        <taxon>Corynebacteriaceae</taxon>
        <taxon>Corynebacterium</taxon>
    </lineage>
</organism>
<dbReference type="PROSITE" id="PS50846">
    <property type="entry name" value="HMA_2"/>
    <property type="match status" value="1"/>
</dbReference>
<name>A0A2N6SXW3_9CORY</name>
<dbReference type="Pfam" id="PF00403">
    <property type="entry name" value="HMA"/>
    <property type="match status" value="1"/>
</dbReference>
<dbReference type="SUPFAM" id="SSF55008">
    <property type="entry name" value="HMA, heavy metal-associated domain"/>
    <property type="match status" value="1"/>
</dbReference>
<dbReference type="InterPro" id="IPR006121">
    <property type="entry name" value="HMA_dom"/>
</dbReference>
<protein>
    <recommendedName>
        <fullName evidence="1">HMA domain-containing protein</fullName>
    </recommendedName>
</protein>